<evidence type="ECO:0000256" key="2">
    <source>
        <dbReference type="SAM" id="SignalP"/>
    </source>
</evidence>
<sequence length="195" mass="21929" precursor="true">MNSKFYSSIKKKLSISIFSLLLLLTNNALANTSINVGPTIGEQAPKISVLNTQEQAVNIKELSGERGLIILFFRSADWCPFCKKHLIELNEHAEQFTKLGYGLAAISYDNTDILTTFADQKNISYPLLSDQKVQTMQAYSIVNSEYVPGSDHYGIPYPGVVVIDSQGNVIHKHFFKGYKKRVKFADLYQQLKKDS</sequence>
<dbReference type="PANTHER" id="PTHR43110:SF1">
    <property type="entry name" value="THIOL PEROXIDASE"/>
    <property type="match status" value="1"/>
</dbReference>
<dbReference type="PROSITE" id="PS51352">
    <property type="entry name" value="THIOREDOXIN_2"/>
    <property type="match status" value="1"/>
</dbReference>
<dbReference type="PATRIC" id="fig|28229.4.peg.1976"/>
<dbReference type="AlphaFoldDB" id="A0A099KR57"/>
<evidence type="ECO:0000256" key="1">
    <source>
        <dbReference type="ARBA" id="ARBA00023284"/>
    </source>
</evidence>
<dbReference type="PANTHER" id="PTHR43110">
    <property type="entry name" value="THIOL PEROXIDASE"/>
    <property type="match status" value="1"/>
</dbReference>
<dbReference type="InterPro" id="IPR013766">
    <property type="entry name" value="Thioredoxin_domain"/>
</dbReference>
<reference evidence="4 5" key="1">
    <citation type="submission" date="2014-08" db="EMBL/GenBank/DDBJ databases">
        <title>Genomic and Phenotypic Diversity of Colwellia psychrerythraea strains from Disparate Marine Basins.</title>
        <authorList>
            <person name="Techtmann S.M."/>
            <person name="Stelling S.C."/>
            <person name="Utturkar S.M."/>
            <person name="Alshibli N."/>
            <person name="Harris A."/>
            <person name="Brown S.D."/>
            <person name="Hazen T.C."/>
        </authorList>
    </citation>
    <scope>NUCLEOTIDE SEQUENCE [LARGE SCALE GENOMIC DNA]</scope>
    <source>
        <strain evidence="4 5">ND2E</strain>
    </source>
</reference>
<dbReference type="GO" id="GO:0016209">
    <property type="term" value="F:antioxidant activity"/>
    <property type="evidence" value="ECO:0007669"/>
    <property type="project" value="InterPro"/>
</dbReference>
<comment type="caution">
    <text evidence="4">The sequence shown here is derived from an EMBL/GenBank/DDBJ whole genome shotgun (WGS) entry which is preliminary data.</text>
</comment>
<dbReference type="SUPFAM" id="SSF52833">
    <property type="entry name" value="Thioredoxin-like"/>
    <property type="match status" value="1"/>
</dbReference>
<evidence type="ECO:0000313" key="5">
    <source>
        <dbReference type="Proteomes" id="UP000029843"/>
    </source>
</evidence>
<dbReference type="OrthoDB" id="9809746at2"/>
<name>A0A099KR57_COLPS</name>
<accession>A0A099KR57</accession>
<dbReference type="CDD" id="cd02970">
    <property type="entry name" value="PRX_like2"/>
    <property type="match status" value="1"/>
</dbReference>
<feature type="signal peptide" evidence="2">
    <location>
        <begin position="1"/>
        <end position="30"/>
    </location>
</feature>
<dbReference type="InterPro" id="IPR050455">
    <property type="entry name" value="Tpx_Peroxidase_subfamily"/>
</dbReference>
<evidence type="ECO:0000313" key="4">
    <source>
        <dbReference type="EMBL" id="KGJ92685.1"/>
    </source>
</evidence>
<keyword evidence="1" id="KW-0676">Redox-active center</keyword>
<dbReference type="EMBL" id="JQED01000017">
    <property type="protein sequence ID" value="KGJ92685.1"/>
    <property type="molecule type" value="Genomic_DNA"/>
</dbReference>
<feature type="chain" id="PRO_5001949018" evidence="2">
    <location>
        <begin position="31"/>
        <end position="195"/>
    </location>
</feature>
<dbReference type="Proteomes" id="UP000029843">
    <property type="component" value="Unassembled WGS sequence"/>
</dbReference>
<dbReference type="InterPro" id="IPR000866">
    <property type="entry name" value="AhpC/TSA"/>
</dbReference>
<dbReference type="RefSeq" id="WP_033093679.1">
    <property type="nucleotide sequence ID" value="NZ_JQED01000017.1"/>
</dbReference>
<dbReference type="Pfam" id="PF00578">
    <property type="entry name" value="AhpC-TSA"/>
    <property type="match status" value="1"/>
</dbReference>
<keyword evidence="2" id="KW-0732">Signal</keyword>
<feature type="domain" description="Thioredoxin" evidence="3">
    <location>
        <begin position="38"/>
        <end position="193"/>
    </location>
</feature>
<dbReference type="InterPro" id="IPR036249">
    <property type="entry name" value="Thioredoxin-like_sf"/>
</dbReference>
<gene>
    <name evidence="4" type="ORF">ND2E_2933</name>
</gene>
<dbReference type="GO" id="GO:0016491">
    <property type="term" value="F:oxidoreductase activity"/>
    <property type="evidence" value="ECO:0007669"/>
    <property type="project" value="InterPro"/>
</dbReference>
<dbReference type="Gene3D" id="3.40.30.10">
    <property type="entry name" value="Glutaredoxin"/>
    <property type="match status" value="1"/>
</dbReference>
<evidence type="ECO:0000259" key="3">
    <source>
        <dbReference type="PROSITE" id="PS51352"/>
    </source>
</evidence>
<proteinExistence type="predicted"/>
<protein>
    <submittedName>
        <fullName evidence="4">Alkyl hydroperoxide reductase/ Thiol specific antioxidant/ Mal allergen</fullName>
    </submittedName>
</protein>
<organism evidence="4 5">
    <name type="scientific">Colwellia psychrerythraea</name>
    <name type="common">Vibrio psychroerythus</name>
    <dbReference type="NCBI Taxonomy" id="28229"/>
    <lineage>
        <taxon>Bacteria</taxon>
        <taxon>Pseudomonadati</taxon>
        <taxon>Pseudomonadota</taxon>
        <taxon>Gammaproteobacteria</taxon>
        <taxon>Alteromonadales</taxon>
        <taxon>Colwelliaceae</taxon>
        <taxon>Colwellia</taxon>
    </lineage>
</organism>